<comment type="caution">
    <text evidence="3">The sequence shown here is derived from an EMBL/GenBank/DDBJ whole genome shotgun (WGS) entry which is preliminary data.</text>
</comment>
<comment type="subcellular location">
    <subcellularLocation>
        <location evidence="1">Cytoplasm</location>
        <location evidence="1">Cytoskeleton</location>
        <location evidence="1">Cilium axoneme</location>
    </subcellularLocation>
</comment>
<keyword evidence="4" id="KW-1185">Reference proteome</keyword>
<dbReference type="GO" id="GO:0005930">
    <property type="term" value="C:axoneme"/>
    <property type="evidence" value="ECO:0007669"/>
    <property type="project" value="UniProtKB-SubCell"/>
</dbReference>
<dbReference type="InterPro" id="IPR032675">
    <property type="entry name" value="LRR_dom_sf"/>
</dbReference>
<dbReference type="Proteomes" id="UP000247498">
    <property type="component" value="Unassembled WGS sequence"/>
</dbReference>
<reference evidence="3 4" key="1">
    <citation type="journal article" date="2018" name="Sci. Rep.">
        <title>Raphidocelis subcapitata (=Pseudokirchneriella subcapitata) provides an insight into genome evolution and environmental adaptations in the Sphaeropleales.</title>
        <authorList>
            <person name="Suzuki S."/>
            <person name="Yamaguchi H."/>
            <person name="Nakajima N."/>
            <person name="Kawachi M."/>
        </authorList>
    </citation>
    <scope>NUCLEOTIDE SEQUENCE [LARGE SCALE GENOMIC DNA]</scope>
    <source>
        <strain evidence="3 4">NIES-35</strain>
    </source>
</reference>
<sequence>MEDDEAPGASLPCSLVKAIAQLAVQQETGGSRLLVLLSLCGVCQQWRTVCSEVAGETALAFDGLETAPPAPGSGAMMARFRKTPLAKKTAVFESGARLLKGYTEVSLSGDAVSDAALAALAAANGARLTSLRLHAAGRVTDAGLSALLAAAPRLRSVHLSDLGPGARGGFLPALLGSCRRLQALHLSGVPGMDWAGIDWAAAPPPVAEAAPAARHRDGQVNAHQPGQQQQQQEEGQQQQQQQQGRRRERQRFDEQGAAAAAAAAEAEAEEEQQQREGGEAEGTEEPWPASLGALAAPSSSARGPALSPPPSPMQQAASSSLSAAADEAEALAREAQFDSRPGGGAGARGGAGASSGGSGGGSSSGDGAGASTSSGGGSCRGTLEAEAEAELAAPPPLLSRPPRQSQQSQGEEEEEGEGRAPSPPSPPPPPPPLATLTRLHARGMRLDGLPRLLAQLPCLADLELDGPAINIQFASVTCPRLRRLSYAVESPGDLDEALWSFTGLAALRTLEIVAKGPPLMPDQLRVLGMLPLTELRLDSWAFKQQPTLSRPAFSHVTNEGVKALVDAICARMVNSREVTPLKLSLAGATTVNHEAVSALLRLPVLTELDIAGCAKITPMDKMRLVAKVKAGREFVRSKS</sequence>
<dbReference type="PANTHER" id="PTHR13318:SF190">
    <property type="entry name" value="PARTNER OF PAIRED, ISOFORM B"/>
    <property type="match status" value="1"/>
</dbReference>
<dbReference type="GO" id="GO:0019005">
    <property type="term" value="C:SCF ubiquitin ligase complex"/>
    <property type="evidence" value="ECO:0007669"/>
    <property type="project" value="TreeGrafter"/>
</dbReference>
<dbReference type="EMBL" id="BDRX01000040">
    <property type="protein sequence ID" value="GBF93394.1"/>
    <property type="molecule type" value="Genomic_DNA"/>
</dbReference>
<feature type="compositionally biased region" description="Low complexity" evidence="2">
    <location>
        <begin position="400"/>
        <end position="409"/>
    </location>
</feature>
<dbReference type="SUPFAM" id="SSF52047">
    <property type="entry name" value="RNI-like"/>
    <property type="match status" value="1"/>
</dbReference>
<feature type="compositionally biased region" description="Low complexity" evidence="2">
    <location>
        <begin position="288"/>
        <end position="305"/>
    </location>
</feature>
<accession>A0A2V0P0J9</accession>
<evidence type="ECO:0000256" key="2">
    <source>
        <dbReference type="SAM" id="MobiDB-lite"/>
    </source>
</evidence>
<dbReference type="SUPFAM" id="SSF52058">
    <property type="entry name" value="L domain-like"/>
    <property type="match status" value="1"/>
</dbReference>
<feature type="compositionally biased region" description="Low complexity" evidence="2">
    <location>
        <begin position="226"/>
        <end position="243"/>
    </location>
</feature>
<dbReference type="PANTHER" id="PTHR13318">
    <property type="entry name" value="PARTNER OF PAIRED, ISOFORM B-RELATED"/>
    <property type="match status" value="1"/>
</dbReference>
<evidence type="ECO:0000313" key="3">
    <source>
        <dbReference type="EMBL" id="GBF93394.1"/>
    </source>
</evidence>
<feature type="compositionally biased region" description="Gly residues" evidence="2">
    <location>
        <begin position="341"/>
        <end position="379"/>
    </location>
</feature>
<dbReference type="OrthoDB" id="529833at2759"/>
<name>A0A2V0P0J9_9CHLO</name>
<feature type="compositionally biased region" description="Low complexity" evidence="2">
    <location>
        <begin position="255"/>
        <end position="265"/>
    </location>
</feature>
<feature type="region of interest" description="Disordered" evidence="2">
    <location>
        <begin position="206"/>
        <end position="434"/>
    </location>
</feature>
<evidence type="ECO:0008006" key="5">
    <source>
        <dbReference type="Google" id="ProtNLM"/>
    </source>
</evidence>
<protein>
    <recommendedName>
        <fullName evidence="5">F-box domain-containing protein</fullName>
    </recommendedName>
</protein>
<dbReference type="GO" id="GO:0031146">
    <property type="term" value="P:SCF-dependent proteasomal ubiquitin-dependent protein catabolic process"/>
    <property type="evidence" value="ECO:0007669"/>
    <property type="project" value="TreeGrafter"/>
</dbReference>
<dbReference type="AlphaFoldDB" id="A0A2V0P0J9"/>
<dbReference type="Gene3D" id="3.80.10.10">
    <property type="entry name" value="Ribonuclease Inhibitor"/>
    <property type="match status" value="2"/>
</dbReference>
<organism evidence="3 4">
    <name type="scientific">Raphidocelis subcapitata</name>
    <dbReference type="NCBI Taxonomy" id="307507"/>
    <lineage>
        <taxon>Eukaryota</taxon>
        <taxon>Viridiplantae</taxon>
        <taxon>Chlorophyta</taxon>
        <taxon>core chlorophytes</taxon>
        <taxon>Chlorophyceae</taxon>
        <taxon>CS clade</taxon>
        <taxon>Sphaeropleales</taxon>
        <taxon>Selenastraceae</taxon>
        <taxon>Raphidocelis</taxon>
    </lineage>
</organism>
<dbReference type="InParanoid" id="A0A2V0P0J9"/>
<evidence type="ECO:0000313" key="4">
    <source>
        <dbReference type="Proteomes" id="UP000247498"/>
    </source>
</evidence>
<proteinExistence type="predicted"/>
<evidence type="ECO:0000256" key="1">
    <source>
        <dbReference type="ARBA" id="ARBA00004430"/>
    </source>
</evidence>
<feature type="compositionally biased region" description="Pro residues" evidence="2">
    <location>
        <begin position="421"/>
        <end position="433"/>
    </location>
</feature>
<feature type="compositionally biased region" description="Low complexity" evidence="2">
    <location>
        <begin position="313"/>
        <end position="325"/>
    </location>
</feature>
<gene>
    <name evidence="3" type="ORF">Rsub_06432</name>
</gene>